<dbReference type="RefSeq" id="WP_066881041.1">
    <property type="nucleotide sequence ID" value="NZ_LODL01000010.1"/>
</dbReference>
<comment type="caution">
    <text evidence="2">The sequence shown here is derived from an EMBL/GenBank/DDBJ whole genome shotgun (WGS) entry which is preliminary data.</text>
</comment>
<evidence type="ECO:0000313" key="3">
    <source>
        <dbReference type="Proteomes" id="UP000070186"/>
    </source>
</evidence>
<gene>
    <name evidence="2" type="ORF">AT959_04480</name>
</gene>
<accession>A0A133XL43</accession>
<feature type="signal peptide" evidence="1">
    <location>
        <begin position="1"/>
        <end position="27"/>
    </location>
</feature>
<dbReference type="Proteomes" id="UP000070186">
    <property type="component" value="Unassembled WGS sequence"/>
</dbReference>
<organism evidence="2 3">
    <name type="scientific">Dechloromonas denitrificans</name>
    <dbReference type="NCBI Taxonomy" id="281362"/>
    <lineage>
        <taxon>Bacteria</taxon>
        <taxon>Pseudomonadati</taxon>
        <taxon>Pseudomonadota</taxon>
        <taxon>Betaproteobacteria</taxon>
        <taxon>Rhodocyclales</taxon>
        <taxon>Azonexaceae</taxon>
        <taxon>Dechloromonas</taxon>
    </lineage>
</organism>
<name>A0A133XL43_9RHOO</name>
<protein>
    <recommendedName>
        <fullName evidence="4">Transmembrane protein</fullName>
    </recommendedName>
</protein>
<evidence type="ECO:0000313" key="2">
    <source>
        <dbReference type="EMBL" id="KXB31626.1"/>
    </source>
</evidence>
<dbReference type="Pfam" id="PF13689">
    <property type="entry name" value="DUF4154"/>
    <property type="match status" value="1"/>
</dbReference>
<evidence type="ECO:0008006" key="4">
    <source>
        <dbReference type="Google" id="ProtNLM"/>
    </source>
</evidence>
<dbReference type="AlphaFoldDB" id="A0A133XL43"/>
<keyword evidence="3" id="KW-1185">Reference proteome</keyword>
<feature type="chain" id="PRO_5007459537" description="Transmembrane protein" evidence="1">
    <location>
        <begin position="28"/>
        <end position="178"/>
    </location>
</feature>
<evidence type="ECO:0000256" key="1">
    <source>
        <dbReference type="SAM" id="SignalP"/>
    </source>
</evidence>
<proteinExistence type="predicted"/>
<sequence length="178" mass="19436">MRTASTFRHRLALSLACWLGLGLPLSAAAQAQAISEYGMKAVLFYRLSQFVYWPSDEKTPAPLILCVVGKNPFGASIAQLNQGVSGIEVRIAPSDPHACHLLFISRSESGNLDSWLSRTEGRRLVTVSDIAGFARAGGMIELPVEGERVGIVINRKTAQRKGFEFNAQLLRLARVIEP</sequence>
<reference evidence="2 3" key="1">
    <citation type="submission" date="2015-12" db="EMBL/GenBank/DDBJ databases">
        <title>Nitrous oxide reduction kinetics distinguish bacteria harboring typical versus atypical NosZ.</title>
        <authorList>
            <person name="Yoon S."/>
            <person name="Nissen S."/>
            <person name="Park D."/>
            <person name="Sanford R.A."/>
            <person name="Loeffler F.E."/>
        </authorList>
    </citation>
    <scope>NUCLEOTIDE SEQUENCE [LARGE SCALE GENOMIC DNA]</scope>
    <source>
        <strain evidence="2 3">ATCC BAA-841</strain>
    </source>
</reference>
<dbReference type="EMBL" id="LODL01000010">
    <property type="protein sequence ID" value="KXB31626.1"/>
    <property type="molecule type" value="Genomic_DNA"/>
</dbReference>
<dbReference type="InterPro" id="IPR025293">
    <property type="entry name" value="YfiR/HmsC-like"/>
</dbReference>
<dbReference type="STRING" id="281362.AT959_04480"/>
<keyword evidence="1" id="KW-0732">Signal</keyword>